<dbReference type="EMBL" id="LNIX01000049">
    <property type="protein sequence ID" value="OXA38070.1"/>
    <property type="molecule type" value="Genomic_DNA"/>
</dbReference>
<evidence type="ECO:0000313" key="5">
    <source>
        <dbReference type="Proteomes" id="UP000198287"/>
    </source>
</evidence>
<dbReference type="PROSITE" id="PS51549">
    <property type="entry name" value="DM13"/>
    <property type="match status" value="1"/>
</dbReference>
<evidence type="ECO:0000259" key="3">
    <source>
        <dbReference type="PROSITE" id="PS51549"/>
    </source>
</evidence>
<feature type="domain" description="DM13" evidence="3">
    <location>
        <begin position="59"/>
        <end position="179"/>
    </location>
</feature>
<name>A0A226CZ44_FOLCA</name>
<dbReference type="Pfam" id="PF10517">
    <property type="entry name" value="DM13"/>
    <property type="match status" value="1"/>
</dbReference>
<keyword evidence="5" id="KW-1185">Reference proteome</keyword>
<dbReference type="OrthoDB" id="2448405at2759"/>
<organism evidence="4 5">
    <name type="scientific">Folsomia candida</name>
    <name type="common">Springtail</name>
    <dbReference type="NCBI Taxonomy" id="158441"/>
    <lineage>
        <taxon>Eukaryota</taxon>
        <taxon>Metazoa</taxon>
        <taxon>Ecdysozoa</taxon>
        <taxon>Arthropoda</taxon>
        <taxon>Hexapoda</taxon>
        <taxon>Collembola</taxon>
        <taxon>Entomobryomorpha</taxon>
        <taxon>Isotomoidea</taxon>
        <taxon>Isotomidae</taxon>
        <taxon>Proisotominae</taxon>
        <taxon>Folsomia</taxon>
    </lineage>
</organism>
<keyword evidence="1" id="KW-0677">Repeat</keyword>
<dbReference type="Proteomes" id="UP000198287">
    <property type="component" value="Unassembled WGS sequence"/>
</dbReference>
<evidence type="ECO:0000313" key="4">
    <source>
        <dbReference type="EMBL" id="OXA38070.1"/>
    </source>
</evidence>
<gene>
    <name evidence="4" type="ORF">Fcan01_27164</name>
</gene>
<dbReference type="OMA" id="KFTDYDY"/>
<reference evidence="4 5" key="1">
    <citation type="submission" date="2015-12" db="EMBL/GenBank/DDBJ databases">
        <title>The genome of Folsomia candida.</title>
        <authorList>
            <person name="Faddeeva A."/>
            <person name="Derks M.F."/>
            <person name="Anvar Y."/>
            <person name="Smit S."/>
            <person name="Van Straalen N."/>
            <person name="Roelofs D."/>
        </authorList>
    </citation>
    <scope>NUCLEOTIDE SEQUENCE [LARGE SCALE GENOMIC DNA]</scope>
    <source>
        <strain evidence="4 5">VU population</strain>
        <tissue evidence="4">Whole body</tissue>
    </source>
</reference>
<dbReference type="SMART" id="SM00686">
    <property type="entry name" value="DM13"/>
    <property type="match status" value="1"/>
</dbReference>
<dbReference type="InterPro" id="IPR052126">
    <property type="entry name" value="Spindle_Org/Thrombomodulin"/>
</dbReference>
<accession>A0A226CZ44</accession>
<protein>
    <submittedName>
        <fullName evidence="4">Protein Skeletor, isoforms D/E</fullName>
    </submittedName>
</protein>
<comment type="caution">
    <text evidence="4">The sequence shown here is derived from an EMBL/GenBank/DDBJ whole genome shotgun (WGS) entry which is preliminary data.</text>
</comment>
<dbReference type="PANTHER" id="PTHR24036:SF5">
    <property type="entry name" value="THROMBOMODULIN"/>
    <property type="match status" value="1"/>
</dbReference>
<proteinExistence type="predicted"/>
<evidence type="ECO:0000256" key="1">
    <source>
        <dbReference type="ARBA" id="ARBA00022737"/>
    </source>
</evidence>
<sequence>MDDSINIRIKASRYLAVLHPVSFGFSKTLLLFAKMYHPAKLVAIFLFVQKMASAQVDLGSMESWGFNGVSSDDITLMSEKKMMIKNLEYTGEGPAAWFMVGKEEDDYTKEFTDLDGVIIPDENGGQVKLITLLLCDRLGRYRGDDIELTLPGNMKFTDYDYLSIYCIRFSHNFGYVPIKKGITFAQPVVANATVPAGNAAAAVGAAVTAAPQADNVEDDVPAECDQEPERRGGSPGVEEEEEDE</sequence>
<feature type="compositionally biased region" description="Acidic residues" evidence="2">
    <location>
        <begin position="215"/>
        <end position="226"/>
    </location>
</feature>
<evidence type="ECO:0000256" key="2">
    <source>
        <dbReference type="SAM" id="MobiDB-lite"/>
    </source>
</evidence>
<dbReference type="InterPro" id="IPR019545">
    <property type="entry name" value="DM13_domain"/>
</dbReference>
<feature type="region of interest" description="Disordered" evidence="2">
    <location>
        <begin position="212"/>
        <end position="244"/>
    </location>
</feature>
<dbReference type="AlphaFoldDB" id="A0A226CZ44"/>
<dbReference type="PANTHER" id="PTHR24036">
    <property type="entry name" value="SKELETOR-RELATED"/>
    <property type="match status" value="1"/>
</dbReference>